<organism evidence="1 2">
    <name type="scientific">Lithospermum erythrorhizon</name>
    <name type="common">Purple gromwell</name>
    <name type="synonym">Lithospermum officinale var. erythrorhizon</name>
    <dbReference type="NCBI Taxonomy" id="34254"/>
    <lineage>
        <taxon>Eukaryota</taxon>
        <taxon>Viridiplantae</taxon>
        <taxon>Streptophyta</taxon>
        <taxon>Embryophyta</taxon>
        <taxon>Tracheophyta</taxon>
        <taxon>Spermatophyta</taxon>
        <taxon>Magnoliopsida</taxon>
        <taxon>eudicotyledons</taxon>
        <taxon>Gunneridae</taxon>
        <taxon>Pentapetalae</taxon>
        <taxon>asterids</taxon>
        <taxon>lamiids</taxon>
        <taxon>Boraginales</taxon>
        <taxon>Boraginaceae</taxon>
        <taxon>Boraginoideae</taxon>
        <taxon>Lithospermeae</taxon>
        <taxon>Lithospermum</taxon>
    </lineage>
</organism>
<dbReference type="EMBL" id="BAABME010008433">
    <property type="protein sequence ID" value="GAA0173075.1"/>
    <property type="molecule type" value="Genomic_DNA"/>
</dbReference>
<name>A0AAV3RD80_LITER</name>
<comment type="caution">
    <text evidence="1">The sequence shown here is derived from an EMBL/GenBank/DDBJ whole genome shotgun (WGS) entry which is preliminary data.</text>
</comment>
<proteinExistence type="predicted"/>
<sequence length="106" mass="12229">MEDKRHFRGTERRRRLGSARRAYAKRDIFVVTTGARPEFPDLSYSRKDFEGIKCAHKDPLVITPVIENFEVGRILVNTISSFDILFLDAYLNMGMSPAQIRPVSRL</sequence>
<keyword evidence="2" id="KW-1185">Reference proteome</keyword>
<evidence type="ECO:0000313" key="2">
    <source>
        <dbReference type="Proteomes" id="UP001454036"/>
    </source>
</evidence>
<accession>A0AAV3RD80</accession>
<gene>
    <name evidence="1" type="ORF">LIER_26768</name>
</gene>
<dbReference type="Proteomes" id="UP001454036">
    <property type="component" value="Unassembled WGS sequence"/>
</dbReference>
<protein>
    <submittedName>
        <fullName evidence="1">Uncharacterized protein</fullName>
    </submittedName>
</protein>
<dbReference type="AlphaFoldDB" id="A0AAV3RD80"/>
<reference evidence="1 2" key="1">
    <citation type="submission" date="2024-01" db="EMBL/GenBank/DDBJ databases">
        <title>The complete chloroplast genome sequence of Lithospermum erythrorhizon: insights into the phylogenetic relationship among Boraginaceae species and the maternal lineages of purple gromwells.</title>
        <authorList>
            <person name="Okada T."/>
            <person name="Watanabe K."/>
        </authorList>
    </citation>
    <scope>NUCLEOTIDE SEQUENCE [LARGE SCALE GENOMIC DNA]</scope>
</reference>
<evidence type="ECO:0000313" key="1">
    <source>
        <dbReference type="EMBL" id="GAA0173075.1"/>
    </source>
</evidence>